<gene>
    <name evidence="1" type="ORF">AVDCRST_MAG19-858</name>
</gene>
<name>A0A6J4UJM5_9BACT</name>
<evidence type="ECO:0000313" key="1">
    <source>
        <dbReference type="EMBL" id="CAA9551418.1"/>
    </source>
</evidence>
<organism evidence="1">
    <name type="scientific">uncultured Thermomicrobiales bacterium</name>
    <dbReference type="NCBI Taxonomy" id="1645740"/>
    <lineage>
        <taxon>Bacteria</taxon>
        <taxon>Pseudomonadati</taxon>
        <taxon>Thermomicrobiota</taxon>
        <taxon>Thermomicrobia</taxon>
        <taxon>Thermomicrobiales</taxon>
        <taxon>environmental samples</taxon>
    </lineage>
</organism>
<proteinExistence type="predicted"/>
<accession>A0A6J4UJM5</accession>
<dbReference type="AlphaFoldDB" id="A0A6J4UJM5"/>
<sequence>MARRQRLLSPSSVPAPSSSRCAVANLARMEWETPGLYMRTARHGILLAAAAV</sequence>
<dbReference type="EMBL" id="CADCWL010000035">
    <property type="protein sequence ID" value="CAA9551418.1"/>
    <property type="molecule type" value="Genomic_DNA"/>
</dbReference>
<protein>
    <submittedName>
        <fullName evidence="1">Uncharacterized protein</fullName>
    </submittedName>
</protein>
<reference evidence="1" key="1">
    <citation type="submission" date="2020-02" db="EMBL/GenBank/DDBJ databases">
        <authorList>
            <person name="Meier V. D."/>
        </authorList>
    </citation>
    <scope>NUCLEOTIDE SEQUENCE</scope>
    <source>
        <strain evidence="1">AVDCRST_MAG19</strain>
    </source>
</reference>